<dbReference type="PANTHER" id="PTHR47505:SF1">
    <property type="entry name" value="DNA UTILIZATION PROTEIN YHGH"/>
    <property type="match status" value="1"/>
</dbReference>
<proteinExistence type="predicted"/>
<feature type="region of interest" description="Disordered" evidence="1">
    <location>
        <begin position="61"/>
        <end position="84"/>
    </location>
</feature>
<dbReference type="Proteomes" id="UP001153642">
    <property type="component" value="Unassembled WGS sequence"/>
</dbReference>
<reference evidence="2" key="1">
    <citation type="submission" date="2022-11" db="EMBL/GenBank/DDBJ databases">
        <title>High-quality draft genome sequence of Galbibacter sp. strain CMA-7.</title>
        <authorList>
            <person name="Wei L."/>
            <person name="Dong C."/>
            <person name="Shao Z."/>
        </authorList>
    </citation>
    <scope>NUCLEOTIDE SEQUENCE</scope>
    <source>
        <strain evidence="2">CMA-7</strain>
    </source>
</reference>
<sequence length="84" mass="9819">MGQELKSSARFNNIDMVVPVPLHPKKHRQRGYNQVTEFGREIAKHINAQYSETILVNTKYTGTQTRKNRISRNDFQDNNFKTNP</sequence>
<name>A0ABT6FTL4_9FLAO</name>
<evidence type="ECO:0000313" key="2">
    <source>
        <dbReference type="EMBL" id="MDG3586604.1"/>
    </source>
</evidence>
<organism evidence="2 3">
    <name type="scientific">Galbibacter pacificus</name>
    <dbReference type="NCBI Taxonomy" id="2996052"/>
    <lineage>
        <taxon>Bacteria</taxon>
        <taxon>Pseudomonadati</taxon>
        <taxon>Bacteroidota</taxon>
        <taxon>Flavobacteriia</taxon>
        <taxon>Flavobacteriales</taxon>
        <taxon>Flavobacteriaceae</taxon>
        <taxon>Galbibacter</taxon>
    </lineage>
</organism>
<accession>A0ABT6FTL4</accession>
<comment type="caution">
    <text evidence="2">The sequence shown here is derived from an EMBL/GenBank/DDBJ whole genome shotgun (WGS) entry which is preliminary data.</text>
</comment>
<evidence type="ECO:0000313" key="3">
    <source>
        <dbReference type="Proteomes" id="UP001153642"/>
    </source>
</evidence>
<gene>
    <name evidence="2" type="ORF">OSR52_12075</name>
</gene>
<dbReference type="EMBL" id="JAPMUA010000004">
    <property type="protein sequence ID" value="MDG3586604.1"/>
    <property type="molecule type" value="Genomic_DNA"/>
</dbReference>
<dbReference type="PANTHER" id="PTHR47505">
    <property type="entry name" value="DNA UTILIZATION PROTEIN YHGH"/>
    <property type="match status" value="1"/>
</dbReference>
<keyword evidence="3" id="KW-1185">Reference proteome</keyword>
<protein>
    <submittedName>
        <fullName evidence="2">Uncharacterized protein</fullName>
    </submittedName>
</protein>
<dbReference type="InterPro" id="IPR051910">
    <property type="entry name" value="ComF/GntX_DNA_util-trans"/>
</dbReference>
<dbReference type="RefSeq" id="WP_277900333.1">
    <property type="nucleotide sequence ID" value="NZ_JAPMUA010000004.1"/>
</dbReference>
<evidence type="ECO:0000256" key="1">
    <source>
        <dbReference type="SAM" id="MobiDB-lite"/>
    </source>
</evidence>